<evidence type="ECO:0000313" key="2">
    <source>
        <dbReference type="Proteomes" id="UP000887565"/>
    </source>
</evidence>
<dbReference type="Proteomes" id="UP000887565">
    <property type="component" value="Unplaced"/>
</dbReference>
<proteinExistence type="predicted"/>
<accession>A0A915HTR8</accession>
<keyword evidence="2" id="KW-1185">Reference proteome</keyword>
<feature type="region of interest" description="Disordered" evidence="1">
    <location>
        <begin position="22"/>
        <end position="64"/>
    </location>
</feature>
<organism evidence="2 3">
    <name type="scientific">Romanomermis culicivorax</name>
    <name type="common">Nematode worm</name>
    <dbReference type="NCBI Taxonomy" id="13658"/>
    <lineage>
        <taxon>Eukaryota</taxon>
        <taxon>Metazoa</taxon>
        <taxon>Ecdysozoa</taxon>
        <taxon>Nematoda</taxon>
        <taxon>Enoplea</taxon>
        <taxon>Dorylaimia</taxon>
        <taxon>Mermithida</taxon>
        <taxon>Mermithoidea</taxon>
        <taxon>Mermithidae</taxon>
        <taxon>Romanomermis</taxon>
    </lineage>
</organism>
<sequence>MTHAILPYLQTSFQKYYKLKTEERRNTKEKTRHKFKKWKGQRKTSKNDKNHRKDEKTTIRLKER</sequence>
<feature type="compositionally biased region" description="Basic and acidic residues" evidence="1">
    <location>
        <begin position="45"/>
        <end position="64"/>
    </location>
</feature>
<reference evidence="3" key="1">
    <citation type="submission" date="2022-11" db="UniProtKB">
        <authorList>
            <consortium name="WormBaseParasite"/>
        </authorList>
    </citation>
    <scope>IDENTIFICATION</scope>
</reference>
<dbReference type="WBParaSite" id="nRc.2.0.1.t05298-RA">
    <property type="protein sequence ID" value="nRc.2.0.1.t05298-RA"/>
    <property type="gene ID" value="nRc.2.0.1.g05298"/>
</dbReference>
<protein>
    <submittedName>
        <fullName evidence="3">Uncharacterized protein</fullName>
    </submittedName>
</protein>
<evidence type="ECO:0000256" key="1">
    <source>
        <dbReference type="SAM" id="MobiDB-lite"/>
    </source>
</evidence>
<feature type="compositionally biased region" description="Basic residues" evidence="1">
    <location>
        <begin position="30"/>
        <end position="44"/>
    </location>
</feature>
<evidence type="ECO:0000313" key="3">
    <source>
        <dbReference type="WBParaSite" id="nRc.2.0.1.t05298-RA"/>
    </source>
</evidence>
<dbReference type="AlphaFoldDB" id="A0A915HTR8"/>
<name>A0A915HTR8_ROMCU</name>